<reference evidence="1 2" key="1">
    <citation type="submission" date="2020-09" db="EMBL/GenBank/DDBJ databases">
        <title>De no assembly of potato wild relative species, Solanum commersonii.</title>
        <authorList>
            <person name="Cho K."/>
        </authorList>
    </citation>
    <scope>NUCLEOTIDE SEQUENCE [LARGE SCALE GENOMIC DNA]</scope>
    <source>
        <strain evidence="1">LZ3.2</strain>
        <tissue evidence="1">Leaf</tissue>
    </source>
</reference>
<accession>A0A9J5Y2Y0</accession>
<dbReference type="AlphaFoldDB" id="A0A9J5Y2Y0"/>
<dbReference type="Gene3D" id="2.40.50.140">
    <property type="entry name" value="Nucleic acid-binding proteins"/>
    <property type="match status" value="1"/>
</dbReference>
<comment type="caution">
    <text evidence="1">The sequence shown here is derived from an EMBL/GenBank/DDBJ whole genome shotgun (WGS) entry which is preliminary data.</text>
</comment>
<dbReference type="PANTHER" id="PTHR47910:SF2">
    <property type="entry name" value="RIBULOSE BISPHOSPHATE CARBOXYLASE LARGE CHAIN, CATALYTIC DOMAIN-CONTAINING PROTEIN"/>
    <property type="match status" value="1"/>
</dbReference>
<evidence type="ECO:0000313" key="2">
    <source>
        <dbReference type="Proteomes" id="UP000824120"/>
    </source>
</evidence>
<gene>
    <name evidence="1" type="ORF">H5410_036211</name>
</gene>
<dbReference type="OrthoDB" id="1304010at2759"/>
<dbReference type="PANTHER" id="PTHR47910">
    <property type="entry name" value="RIBULOSE BISPHOSPHATE CARBOXYLASE LARGE CHAIN, CATALYTIC DOMAIN-CONTAINING PROTEIN"/>
    <property type="match status" value="1"/>
</dbReference>
<dbReference type="Proteomes" id="UP000824120">
    <property type="component" value="Chromosome 7"/>
</dbReference>
<dbReference type="EMBL" id="JACXVP010000007">
    <property type="protein sequence ID" value="KAG5594979.1"/>
    <property type="molecule type" value="Genomic_DNA"/>
</dbReference>
<name>A0A9J5Y2Y0_SOLCO</name>
<organism evidence="1 2">
    <name type="scientific">Solanum commersonii</name>
    <name type="common">Commerson's wild potato</name>
    <name type="synonym">Commerson's nightshade</name>
    <dbReference type="NCBI Taxonomy" id="4109"/>
    <lineage>
        <taxon>Eukaryota</taxon>
        <taxon>Viridiplantae</taxon>
        <taxon>Streptophyta</taxon>
        <taxon>Embryophyta</taxon>
        <taxon>Tracheophyta</taxon>
        <taxon>Spermatophyta</taxon>
        <taxon>Magnoliopsida</taxon>
        <taxon>eudicotyledons</taxon>
        <taxon>Gunneridae</taxon>
        <taxon>Pentapetalae</taxon>
        <taxon>asterids</taxon>
        <taxon>lamiids</taxon>
        <taxon>Solanales</taxon>
        <taxon>Solanaceae</taxon>
        <taxon>Solanoideae</taxon>
        <taxon>Solaneae</taxon>
        <taxon>Solanum</taxon>
    </lineage>
</organism>
<protein>
    <submittedName>
        <fullName evidence="1">Uncharacterized protein</fullName>
    </submittedName>
</protein>
<sequence>MHAYGIPINNFSWTIDKGTVIEPIDEVDPPESSLPPPTQLTLTMFEFNINAITEKTQVWTTKEHLSKALYFGGDIRNCANLFIPFHTYLVSVTYVKESRNAYGIPINNFTWAIDKGTVIEPIEEFDPLESSLPPPTRLTLTMFEYFEHQPEGSKFDILAFVVNIGLPTYTNNGSRIQESIIMDNQKKPKNLTLLESFIDHDGVQIAEQLDQYPIILARKVGKSKSSARLTTRFSTIILINPPCPQVVALSAWA</sequence>
<proteinExistence type="predicted"/>
<dbReference type="InterPro" id="IPR012340">
    <property type="entry name" value="NA-bd_OB-fold"/>
</dbReference>
<evidence type="ECO:0000313" key="1">
    <source>
        <dbReference type="EMBL" id="KAG5594979.1"/>
    </source>
</evidence>
<keyword evidence="2" id="KW-1185">Reference proteome</keyword>